<dbReference type="SUPFAM" id="SSF82866">
    <property type="entry name" value="Multidrug efflux transporter AcrB transmembrane domain"/>
    <property type="match status" value="2"/>
</dbReference>
<reference evidence="9" key="1">
    <citation type="submission" date="2020-11" db="EMBL/GenBank/DDBJ databases">
        <title>Carbohydrate-dependent, anaerobic sulfur respiration: A novel catabolism in halophilic archaea.</title>
        <authorList>
            <person name="Sorokin D.Y."/>
            <person name="Messina E."/>
            <person name="Smedile F."/>
            <person name="La Cono V."/>
            <person name="Hallsworth J.E."/>
            <person name="Yakimov M.M."/>
        </authorList>
    </citation>
    <scope>NUCLEOTIDE SEQUENCE</scope>
    <source>
        <strain evidence="9">HSR12-1</strain>
    </source>
</reference>
<evidence type="ECO:0000256" key="3">
    <source>
        <dbReference type="ARBA" id="ARBA00022692"/>
    </source>
</evidence>
<keyword evidence="5 7" id="KW-0472">Membrane</keyword>
<dbReference type="RefSeq" id="WP_229113462.1">
    <property type="nucleotide sequence ID" value="NZ_CP064787.1"/>
</dbReference>
<keyword evidence="6" id="KW-0175">Coiled coil</keyword>
<feature type="transmembrane region" description="Helical" evidence="7">
    <location>
        <begin position="503"/>
        <end position="525"/>
    </location>
</feature>
<feature type="transmembrane region" description="Helical" evidence="7">
    <location>
        <begin position="537"/>
        <end position="559"/>
    </location>
</feature>
<dbReference type="GO" id="GO:0005886">
    <property type="term" value="C:plasma membrane"/>
    <property type="evidence" value="ECO:0007669"/>
    <property type="project" value="UniProtKB-SubCell"/>
</dbReference>
<evidence type="ECO:0000256" key="5">
    <source>
        <dbReference type="ARBA" id="ARBA00023136"/>
    </source>
</evidence>
<feature type="transmembrane region" description="Helical" evidence="7">
    <location>
        <begin position="929"/>
        <end position="955"/>
    </location>
</feature>
<keyword evidence="4 7" id="KW-1133">Transmembrane helix</keyword>
<feature type="transmembrane region" description="Helical" evidence="7">
    <location>
        <begin position="601"/>
        <end position="619"/>
    </location>
</feature>
<dbReference type="AlphaFoldDB" id="A0A897MY05"/>
<dbReference type="PANTHER" id="PTHR33406:SF13">
    <property type="entry name" value="MEMBRANE PROTEIN YDFJ"/>
    <property type="match status" value="1"/>
</dbReference>
<dbReference type="EMBL" id="CP064787">
    <property type="protein sequence ID" value="QSG06990.1"/>
    <property type="molecule type" value="Genomic_DNA"/>
</dbReference>
<dbReference type="InterPro" id="IPR004869">
    <property type="entry name" value="MMPL_dom"/>
</dbReference>
<dbReference type="InterPro" id="IPR050545">
    <property type="entry name" value="Mycobact_MmpL"/>
</dbReference>
<gene>
    <name evidence="9" type="ORF">HSR121_2670</name>
</gene>
<dbReference type="InterPro" id="IPR000731">
    <property type="entry name" value="SSD"/>
</dbReference>
<keyword evidence="3 7" id="KW-0812">Transmembrane</keyword>
<name>A0A897MY05_9EURY</name>
<sequence>MSAVDRVVGAVTDHSRIAIAVMLVLTAIMGAGAGAVEQQSSLDQFQSDTPESDASAFIDENFASGPENVTSVQIIVRDGNVLSSESLIETLEYQQRLRSDPQVNATLVNESAGETPATFGVANLLAQSALRQEVGGELRRTSAEFEQLNESIQTERRALEANATELRQFSDDVNATTAALRAGLTRAVETNASATAVFEETNAETPIDLDASDAATFERAAAQLRNASTEREQEAAYRLGTEGVLRDELTRLQEWTRTLDQRRADLREQGQRLETLGSQLQSLRQELEAVQSASLDRQIETIRSLNETELDTLVGTVLGGEAGAASEQALRFMPTAGYYEPGSTEANATVLLVSQQAETAVAPGGVAGEEITDAQLAMQDLAGDGELEFLVFGSGIITEEINQSMSDSMALVGPLALLFVIVALAVGYRDLLDIVLGVLGIAAVLVWTFGFMGWANIDFNQVFIAVPVLLIGLSIDYAIHIFMRHREERFEMGNGSLRESMRVALGGVGIALALVTATTVIGFLSNLVSPVPPIREFGVVSSFGIAAAFLVFGVLTPALKIEIDEFLEARGIDRKKRAIGTGGGRLSQTLKIGALGAKRSAPAVIAVALLISAGGVYGATQVDTSFAQEDFLAEDPPDWTQNLPEPFTPGEYNAKANLEYVNERFQRQDAQASVLIRDGVADDGTLETIQRAQREVASLEITQRLSNGQPSIRTPLTVLNETRERNATVDSIATRADTDGDGVPDRNLTAVYGALFEANPQDASAVLARSDDGEYTAARIVVDLKGTASGAETTEQLRGVAETIEGEQLTAIATGQTILFEIVQNQLLETVLESLLITLVSVFAFLMIVYRLTDGSATLGFVTLIPVALSVSWILGTMYLAGIPFNVLTGMITSLTVGLGVAYSIHISERYNQELERHDSAWAALERSVTGTGGALLGSAATTVGGFGTLSIALLPSLQQFGIITGLTIIYAFLASVLVLPSLLVVWTRLVGPAEKLDVPADADSGGGDVGTAASSE</sequence>
<feature type="transmembrane region" description="Helical" evidence="7">
    <location>
        <begin position="461"/>
        <end position="482"/>
    </location>
</feature>
<feature type="domain" description="SSD" evidence="8">
    <location>
        <begin position="435"/>
        <end position="562"/>
    </location>
</feature>
<dbReference type="Proteomes" id="UP000663525">
    <property type="component" value="Chromosome"/>
</dbReference>
<feature type="transmembrane region" description="Helical" evidence="7">
    <location>
        <begin position="408"/>
        <end position="427"/>
    </location>
</feature>
<evidence type="ECO:0000256" key="6">
    <source>
        <dbReference type="SAM" id="Coils"/>
    </source>
</evidence>
<dbReference type="PANTHER" id="PTHR33406">
    <property type="entry name" value="MEMBRANE PROTEIN MJ1562-RELATED"/>
    <property type="match status" value="1"/>
</dbReference>
<evidence type="ECO:0000256" key="1">
    <source>
        <dbReference type="ARBA" id="ARBA00004651"/>
    </source>
</evidence>
<evidence type="ECO:0000256" key="2">
    <source>
        <dbReference type="ARBA" id="ARBA00022475"/>
    </source>
</evidence>
<feature type="transmembrane region" description="Helical" evidence="7">
    <location>
        <begin position="434"/>
        <end position="455"/>
    </location>
</feature>
<evidence type="ECO:0000313" key="9">
    <source>
        <dbReference type="EMBL" id="QSG06990.1"/>
    </source>
</evidence>
<feature type="coiled-coil region" evidence="6">
    <location>
        <begin position="266"/>
        <end position="293"/>
    </location>
</feature>
<feature type="domain" description="SSD" evidence="8">
    <location>
        <begin position="826"/>
        <end position="986"/>
    </location>
</feature>
<evidence type="ECO:0000313" key="10">
    <source>
        <dbReference type="Proteomes" id="UP000663525"/>
    </source>
</evidence>
<dbReference type="Gene3D" id="1.20.1640.10">
    <property type="entry name" value="Multidrug efflux transporter AcrB transmembrane domain"/>
    <property type="match status" value="2"/>
</dbReference>
<dbReference type="GeneID" id="68856216"/>
<dbReference type="PROSITE" id="PS50156">
    <property type="entry name" value="SSD"/>
    <property type="match status" value="2"/>
</dbReference>
<evidence type="ECO:0000259" key="8">
    <source>
        <dbReference type="PROSITE" id="PS50156"/>
    </source>
</evidence>
<protein>
    <submittedName>
        <fullName evidence="9">Putative archaeal coiled-coil protein</fullName>
    </submittedName>
</protein>
<feature type="transmembrane region" description="Helical" evidence="7">
    <location>
        <begin position="834"/>
        <end position="852"/>
    </location>
</feature>
<comment type="subcellular location">
    <subcellularLocation>
        <location evidence="1">Cell membrane</location>
        <topology evidence="1">Multi-pass membrane protein</topology>
    </subcellularLocation>
</comment>
<evidence type="ECO:0000256" key="4">
    <source>
        <dbReference type="ARBA" id="ARBA00022989"/>
    </source>
</evidence>
<keyword evidence="2" id="KW-1003">Cell membrane</keyword>
<feature type="transmembrane region" description="Helical" evidence="7">
    <location>
        <begin position="859"/>
        <end position="881"/>
    </location>
</feature>
<organism evidence="9 10">
    <name type="scientific">Halapricum desulfuricans</name>
    <dbReference type="NCBI Taxonomy" id="2841257"/>
    <lineage>
        <taxon>Archaea</taxon>
        <taxon>Methanobacteriati</taxon>
        <taxon>Methanobacteriota</taxon>
        <taxon>Stenosarchaea group</taxon>
        <taxon>Halobacteria</taxon>
        <taxon>Halobacteriales</taxon>
        <taxon>Haloarculaceae</taxon>
        <taxon>Halapricum</taxon>
    </lineage>
</organism>
<feature type="transmembrane region" description="Helical" evidence="7">
    <location>
        <begin position="961"/>
        <end position="987"/>
    </location>
</feature>
<accession>A0A897MY05</accession>
<proteinExistence type="predicted"/>
<feature type="transmembrane region" description="Helical" evidence="7">
    <location>
        <begin position="887"/>
        <end position="908"/>
    </location>
</feature>
<evidence type="ECO:0000256" key="7">
    <source>
        <dbReference type="SAM" id="Phobius"/>
    </source>
</evidence>
<dbReference type="Pfam" id="PF03176">
    <property type="entry name" value="MMPL"/>
    <property type="match status" value="2"/>
</dbReference>